<dbReference type="AlphaFoldDB" id="A0A1G2CI48"/>
<evidence type="ECO:0000256" key="2">
    <source>
        <dbReference type="ARBA" id="ARBA00008017"/>
    </source>
</evidence>
<dbReference type="Pfam" id="PF00924">
    <property type="entry name" value="MS_channel_2nd"/>
    <property type="match status" value="1"/>
</dbReference>
<feature type="domain" description="Mechanosensitive ion channel transmembrane helices 2/3" evidence="10">
    <location>
        <begin position="77"/>
        <end position="114"/>
    </location>
</feature>
<evidence type="ECO:0000256" key="1">
    <source>
        <dbReference type="ARBA" id="ARBA00004651"/>
    </source>
</evidence>
<keyword evidence="3" id="KW-1003">Cell membrane</keyword>
<dbReference type="SUPFAM" id="SSF50182">
    <property type="entry name" value="Sm-like ribonucleoproteins"/>
    <property type="match status" value="1"/>
</dbReference>
<dbReference type="SUPFAM" id="SSF82689">
    <property type="entry name" value="Mechanosensitive channel protein MscS (YggB), C-terminal domain"/>
    <property type="match status" value="1"/>
</dbReference>
<dbReference type="InterPro" id="IPR049278">
    <property type="entry name" value="MS_channel_C"/>
</dbReference>
<evidence type="ECO:0000313" key="11">
    <source>
        <dbReference type="EMBL" id="OGZ01083.1"/>
    </source>
</evidence>
<evidence type="ECO:0000313" key="12">
    <source>
        <dbReference type="Proteomes" id="UP000178495"/>
    </source>
</evidence>
<dbReference type="STRING" id="1798652.A3A43_00355"/>
<dbReference type="Pfam" id="PF21088">
    <property type="entry name" value="MS_channel_1st"/>
    <property type="match status" value="1"/>
</dbReference>
<evidence type="ECO:0000259" key="9">
    <source>
        <dbReference type="Pfam" id="PF21082"/>
    </source>
</evidence>
<keyword evidence="6 7" id="KW-0472">Membrane</keyword>
<dbReference type="Gene3D" id="2.30.30.60">
    <property type="match status" value="1"/>
</dbReference>
<feature type="domain" description="Mechanosensitive ion channel MscS" evidence="8">
    <location>
        <begin position="116"/>
        <end position="180"/>
    </location>
</feature>
<dbReference type="GO" id="GO:0005886">
    <property type="term" value="C:plasma membrane"/>
    <property type="evidence" value="ECO:0007669"/>
    <property type="project" value="UniProtKB-SubCell"/>
</dbReference>
<feature type="transmembrane region" description="Helical" evidence="7">
    <location>
        <begin position="94"/>
        <end position="117"/>
    </location>
</feature>
<evidence type="ECO:0000256" key="4">
    <source>
        <dbReference type="ARBA" id="ARBA00022692"/>
    </source>
</evidence>
<dbReference type="FunFam" id="2.30.30.60:FF:000001">
    <property type="entry name" value="MscS Mechanosensitive ion channel"/>
    <property type="match status" value="1"/>
</dbReference>
<dbReference type="InterPro" id="IPR010920">
    <property type="entry name" value="LSM_dom_sf"/>
</dbReference>
<feature type="transmembrane region" description="Helical" evidence="7">
    <location>
        <begin position="12"/>
        <end position="33"/>
    </location>
</feature>
<keyword evidence="5 7" id="KW-1133">Transmembrane helix</keyword>
<dbReference type="Gene3D" id="3.30.70.100">
    <property type="match status" value="1"/>
</dbReference>
<dbReference type="InterPro" id="IPR011066">
    <property type="entry name" value="MscS_channel_C_sf"/>
</dbReference>
<reference evidence="11 12" key="1">
    <citation type="journal article" date="2016" name="Nat. Commun.">
        <title>Thousands of microbial genomes shed light on interconnected biogeochemical processes in an aquifer system.</title>
        <authorList>
            <person name="Anantharaman K."/>
            <person name="Brown C.T."/>
            <person name="Hug L.A."/>
            <person name="Sharon I."/>
            <person name="Castelle C.J."/>
            <person name="Probst A.J."/>
            <person name="Thomas B.C."/>
            <person name="Singh A."/>
            <person name="Wilkins M.J."/>
            <person name="Karaoz U."/>
            <person name="Brodie E.L."/>
            <person name="Williams K.H."/>
            <person name="Hubbard S.S."/>
            <person name="Banfield J.F."/>
        </authorList>
    </citation>
    <scope>NUCLEOTIDE SEQUENCE [LARGE SCALE GENOMIC DNA]</scope>
</reference>
<dbReference type="PANTHER" id="PTHR30460">
    <property type="entry name" value="MODERATE CONDUCTANCE MECHANOSENSITIVE CHANNEL YBIO"/>
    <property type="match status" value="1"/>
</dbReference>
<sequence length="285" mass="32058">MLAMLSNIIRNITPWFFDHGIKIAAIIIVAYLIRKFAGIFIEKIIKKIVIFDHFLTKEAERKREDTLIRIFTVSLGILVWLLALLMILQETGIAIGPLLAAAGIAGLAFGFGGQYLIRDLICGLFIIMENQYRIGDVVCFDGTCGLVEDISMRMTTLRDLDGIVHHVPHGEIKRVSNLSKQFARVNLNIGISYSSNLEQVISVVNKVGKELTEDPAWKEHILTAPQFLRIDDFGDSAIVIKILGDTKPLKQWDVAGELRKRLKIAFDREGIEIPFPQRVVHQAKL</sequence>
<dbReference type="InterPro" id="IPR049142">
    <property type="entry name" value="MS_channel_1st"/>
</dbReference>
<dbReference type="InterPro" id="IPR011014">
    <property type="entry name" value="MscS_channel_TM-2"/>
</dbReference>
<evidence type="ECO:0000256" key="6">
    <source>
        <dbReference type="ARBA" id="ARBA00023136"/>
    </source>
</evidence>
<comment type="similarity">
    <text evidence="2">Belongs to the MscS (TC 1.A.23) family.</text>
</comment>
<dbReference type="InterPro" id="IPR045276">
    <property type="entry name" value="YbiO_bact"/>
</dbReference>
<dbReference type="Pfam" id="PF21082">
    <property type="entry name" value="MS_channel_3rd"/>
    <property type="match status" value="1"/>
</dbReference>
<protein>
    <submittedName>
        <fullName evidence="11">Potassium transporter KefA</fullName>
    </submittedName>
</protein>
<comment type="caution">
    <text evidence="11">The sequence shown here is derived from an EMBL/GenBank/DDBJ whole genome shotgun (WGS) entry which is preliminary data.</text>
</comment>
<evidence type="ECO:0000256" key="7">
    <source>
        <dbReference type="SAM" id="Phobius"/>
    </source>
</evidence>
<organism evidence="11 12">
    <name type="scientific">Candidatus Liptonbacteria bacterium RIFCSPLOWO2_01_FULL_56_20</name>
    <dbReference type="NCBI Taxonomy" id="1798652"/>
    <lineage>
        <taxon>Bacteria</taxon>
        <taxon>Candidatus Liptoniibacteriota</taxon>
    </lineage>
</organism>
<evidence type="ECO:0000259" key="8">
    <source>
        <dbReference type="Pfam" id="PF00924"/>
    </source>
</evidence>
<keyword evidence="4 7" id="KW-0812">Transmembrane</keyword>
<dbReference type="PANTHER" id="PTHR30460:SF0">
    <property type="entry name" value="MODERATE CONDUCTANCE MECHANOSENSITIVE CHANNEL YBIO"/>
    <property type="match status" value="1"/>
</dbReference>
<evidence type="ECO:0000256" key="3">
    <source>
        <dbReference type="ARBA" id="ARBA00022475"/>
    </source>
</evidence>
<dbReference type="InterPro" id="IPR023408">
    <property type="entry name" value="MscS_beta-dom_sf"/>
</dbReference>
<accession>A0A1G2CI48</accession>
<dbReference type="Proteomes" id="UP000178495">
    <property type="component" value="Unassembled WGS sequence"/>
</dbReference>
<evidence type="ECO:0000256" key="5">
    <source>
        <dbReference type="ARBA" id="ARBA00022989"/>
    </source>
</evidence>
<gene>
    <name evidence="11" type="ORF">A3A43_00355</name>
</gene>
<proteinExistence type="inferred from homology"/>
<dbReference type="InterPro" id="IPR006685">
    <property type="entry name" value="MscS_channel_2nd"/>
</dbReference>
<evidence type="ECO:0000259" key="10">
    <source>
        <dbReference type="Pfam" id="PF21088"/>
    </source>
</evidence>
<dbReference type="EMBL" id="MHLC01000021">
    <property type="protein sequence ID" value="OGZ01083.1"/>
    <property type="molecule type" value="Genomic_DNA"/>
</dbReference>
<comment type="subcellular location">
    <subcellularLocation>
        <location evidence="1">Cell membrane</location>
        <topology evidence="1">Multi-pass membrane protein</topology>
    </subcellularLocation>
</comment>
<name>A0A1G2CI48_9BACT</name>
<feature type="transmembrane region" description="Helical" evidence="7">
    <location>
        <begin position="67"/>
        <end position="88"/>
    </location>
</feature>
<dbReference type="SUPFAM" id="SSF82861">
    <property type="entry name" value="Mechanosensitive channel protein MscS (YggB), transmembrane region"/>
    <property type="match status" value="1"/>
</dbReference>
<feature type="domain" description="Mechanosensitive ion channel MscS C-terminal" evidence="9">
    <location>
        <begin position="185"/>
        <end position="273"/>
    </location>
</feature>
<dbReference type="GO" id="GO:0008381">
    <property type="term" value="F:mechanosensitive monoatomic ion channel activity"/>
    <property type="evidence" value="ECO:0007669"/>
    <property type="project" value="InterPro"/>
</dbReference>
<dbReference type="Gene3D" id="1.10.287.1260">
    <property type="match status" value="1"/>
</dbReference>